<comment type="subcellular location">
    <subcellularLocation>
        <location evidence="1">Cell membrane</location>
        <topology evidence="1">Single-pass membrane protein</topology>
    </subcellularLocation>
</comment>
<organism evidence="12">
    <name type="scientific">Acerihabitans sp. KWT182</name>
    <dbReference type="NCBI Taxonomy" id="3157919"/>
    <lineage>
        <taxon>Bacteria</taxon>
        <taxon>Pseudomonadati</taxon>
        <taxon>Pseudomonadota</taxon>
        <taxon>Gammaproteobacteria</taxon>
        <taxon>Enterobacterales</taxon>
        <taxon>Pectobacteriaceae</taxon>
        <taxon>Acerihabitans</taxon>
    </lineage>
</organism>
<feature type="domain" description="OmpA-like" evidence="11">
    <location>
        <begin position="145"/>
        <end position="265"/>
    </location>
</feature>
<evidence type="ECO:0000256" key="4">
    <source>
        <dbReference type="ARBA" id="ARBA00022692"/>
    </source>
</evidence>
<dbReference type="GO" id="GO:0005886">
    <property type="term" value="C:plasma membrane"/>
    <property type="evidence" value="ECO:0007669"/>
    <property type="project" value="UniProtKB-SubCell"/>
</dbReference>
<keyword evidence="12" id="KW-0969">Cilium</keyword>
<dbReference type="PANTHER" id="PTHR30329:SF18">
    <property type="entry name" value="MOTILITY PROTEIN B"/>
    <property type="match status" value="1"/>
</dbReference>
<name>A0AAU7Q5H3_9GAMM</name>
<feature type="region of interest" description="Disordered" evidence="9">
    <location>
        <begin position="70"/>
        <end position="95"/>
    </location>
</feature>
<evidence type="ECO:0000256" key="2">
    <source>
        <dbReference type="ARBA" id="ARBA00008914"/>
    </source>
</evidence>
<keyword evidence="12" id="KW-0282">Flagellum</keyword>
<keyword evidence="12" id="KW-0966">Cell projection</keyword>
<dbReference type="Pfam" id="PF13677">
    <property type="entry name" value="MotB_plug"/>
    <property type="match status" value="1"/>
</dbReference>
<feature type="transmembrane region" description="Helical" evidence="10">
    <location>
        <begin position="27"/>
        <end position="46"/>
    </location>
</feature>
<dbReference type="InterPro" id="IPR036737">
    <property type="entry name" value="OmpA-like_sf"/>
</dbReference>
<evidence type="ECO:0000259" key="11">
    <source>
        <dbReference type="PROSITE" id="PS51123"/>
    </source>
</evidence>
<evidence type="ECO:0000256" key="1">
    <source>
        <dbReference type="ARBA" id="ARBA00004162"/>
    </source>
</evidence>
<proteinExistence type="inferred from homology"/>
<keyword evidence="4 10" id="KW-0812">Transmembrane</keyword>
<evidence type="ECO:0000313" key="12">
    <source>
        <dbReference type="EMBL" id="XBS68392.1"/>
    </source>
</evidence>
<dbReference type="InterPro" id="IPR050330">
    <property type="entry name" value="Bact_OuterMem_StrucFunc"/>
</dbReference>
<dbReference type="Gene3D" id="3.30.1330.60">
    <property type="entry name" value="OmpA-like domain"/>
    <property type="match status" value="1"/>
</dbReference>
<dbReference type="InterPro" id="IPR006665">
    <property type="entry name" value="OmpA-like"/>
</dbReference>
<evidence type="ECO:0000256" key="7">
    <source>
        <dbReference type="PROSITE-ProRule" id="PRU00473"/>
    </source>
</evidence>
<dbReference type="EMBL" id="CP157947">
    <property type="protein sequence ID" value="XBS68392.1"/>
    <property type="molecule type" value="Genomic_DNA"/>
</dbReference>
<evidence type="ECO:0000256" key="3">
    <source>
        <dbReference type="ARBA" id="ARBA00022475"/>
    </source>
</evidence>
<evidence type="ECO:0000256" key="9">
    <source>
        <dbReference type="SAM" id="MobiDB-lite"/>
    </source>
</evidence>
<dbReference type="PANTHER" id="PTHR30329">
    <property type="entry name" value="STATOR ELEMENT OF FLAGELLAR MOTOR COMPLEX"/>
    <property type="match status" value="1"/>
</dbReference>
<dbReference type="NCBIfam" id="NF006548">
    <property type="entry name" value="PRK09041.1"/>
    <property type="match status" value="1"/>
</dbReference>
<comment type="similarity">
    <text evidence="2">Belongs to the MotB family.</text>
</comment>
<evidence type="ECO:0000256" key="10">
    <source>
        <dbReference type="SAM" id="Phobius"/>
    </source>
</evidence>
<accession>A0AAU7Q5H3</accession>
<protein>
    <submittedName>
        <fullName evidence="12">Flagellar motor protein MotB</fullName>
    </submittedName>
</protein>
<evidence type="ECO:0000256" key="5">
    <source>
        <dbReference type="ARBA" id="ARBA00022989"/>
    </source>
</evidence>
<keyword evidence="8" id="KW-0175">Coiled coil</keyword>
<keyword evidence="3" id="KW-1003">Cell membrane</keyword>
<evidence type="ECO:0000256" key="6">
    <source>
        <dbReference type="ARBA" id="ARBA00023136"/>
    </source>
</evidence>
<keyword evidence="6 7" id="KW-0472">Membrane</keyword>
<feature type="coiled-coil region" evidence="8">
    <location>
        <begin position="97"/>
        <end position="125"/>
    </location>
</feature>
<dbReference type="Pfam" id="PF00691">
    <property type="entry name" value="OmpA"/>
    <property type="match status" value="1"/>
</dbReference>
<dbReference type="InterPro" id="IPR025713">
    <property type="entry name" value="MotB-like_N_dom"/>
</dbReference>
<keyword evidence="5 10" id="KW-1133">Transmembrane helix</keyword>
<dbReference type="AlphaFoldDB" id="A0AAU7Q5H3"/>
<dbReference type="CDD" id="cd07185">
    <property type="entry name" value="OmpA_C-like"/>
    <property type="match status" value="1"/>
</dbReference>
<dbReference type="PROSITE" id="PS51123">
    <property type="entry name" value="OMPA_2"/>
    <property type="match status" value="1"/>
</dbReference>
<reference evidence="12" key="1">
    <citation type="submission" date="2024-06" db="EMBL/GenBank/DDBJ databases">
        <authorList>
            <person name="Coelho C."/>
            <person name="Bento M."/>
            <person name="Garcia E."/>
            <person name="Camelo A."/>
            <person name="Brandao I."/>
            <person name="Espirito Santo C."/>
            <person name="Trovao J."/>
            <person name="Verissimo A."/>
            <person name="Costa J."/>
            <person name="Tiago I."/>
        </authorList>
    </citation>
    <scope>NUCLEOTIDE SEQUENCE</scope>
    <source>
        <strain evidence="12">KWT182</strain>
    </source>
</reference>
<feature type="region of interest" description="Disordered" evidence="9">
    <location>
        <begin position="414"/>
        <end position="446"/>
    </location>
</feature>
<evidence type="ECO:0000256" key="8">
    <source>
        <dbReference type="SAM" id="Coils"/>
    </source>
</evidence>
<sequence length="446" mass="46029">MKNQPVVVVRKRRPSAGHGAHGGAWKIAYADFMTAMMAFFLVMWLLSIASPQDLTSIAEYFRTPLNVAITGGPKSSTDSSPIPGGGDDPTRQQGDVHKSLDNLMQKLEKKRLNQLRERLDQLIESDPRLRVLRPQLLINLVQEGLQIQILDSQNRPMFETGSALVEPYMRDVLRGIAPILNDIPNKISISGHTDAAPYANGERGYSNWELSADRANASRRELITGGLAEGKILRVVGMSSTMSIAPKQPFAAINRRISLVVLNKQTEEMIEHENAQNPMVEINQSKELSTQPEFKAAANAGNGAAAPAVQPATPAVGGAAPAVQPATPAVGGAAPAVQPVTPAVGGAAPAVQPATPAVGGAAPAIQPATPAVGGVAPAVQPATPAAGGAASSVQPATPAAGVKVHAAAPRITTAIPPAPDAVPAAPANPKGAPATPAAGARAGLER</sequence>
<dbReference type="SUPFAM" id="SSF103088">
    <property type="entry name" value="OmpA-like"/>
    <property type="match status" value="1"/>
</dbReference>
<gene>
    <name evidence="12" type="primary">motB</name>
    <name evidence="12" type="ORF">ABK905_16840</name>
</gene>